<keyword evidence="1" id="KW-0812">Transmembrane</keyword>
<feature type="transmembrane region" description="Helical" evidence="1">
    <location>
        <begin position="261"/>
        <end position="278"/>
    </location>
</feature>
<name>A0A9D1MC53_9FIRM</name>
<feature type="transmembrane region" description="Helical" evidence="1">
    <location>
        <begin position="235"/>
        <end position="255"/>
    </location>
</feature>
<proteinExistence type="predicted"/>
<evidence type="ECO:0000256" key="1">
    <source>
        <dbReference type="SAM" id="Phobius"/>
    </source>
</evidence>
<keyword evidence="1" id="KW-0472">Membrane</keyword>
<dbReference type="Proteomes" id="UP000824109">
    <property type="component" value="Unassembled WGS sequence"/>
</dbReference>
<comment type="caution">
    <text evidence="2">The sequence shown here is derived from an EMBL/GenBank/DDBJ whole genome shotgun (WGS) entry which is preliminary data.</text>
</comment>
<evidence type="ECO:0000313" key="3">
    <source>
        <dbReference type="Proteomes" id="UP000824109"/>
    </source>
</evidence>
<organism evidence="2 3">
    <name type="scientific">Candidatus Ornithomonoglobus merdipullorum</name>
    <dbReference type="NCBI Taxonomy" id="2840895"/>
    <lineage>
        <taxon>Bacteria</taxon>
        <taxon>Bacillati</taxon>
        <taxon>Bacillota</taxon>
        <taxon>Clostridia</taxon>
        <taxon>Candidatus Ornithomonoglobus</taxon>
    </lineage>
</organism>
<protein>
    <submittedName>
        <fullName evidence="2">DUF624 domain-containing protein</fullName>
    </submittedName>
</protein>
<feature type="transmembrane region" description="Helical" evidence="1">
    <location>
        <begin position="45"/>
        <end position="66"/>
    </location>
</feature>
<reference evidence="2" key="1">
    <citation type="submission" date="2020-10" db="EMBL/GenBank/DDBJ databases">
        <authorList>
            <person name="Gilroy R."/>
        </authorList>
    </citation>
    <scope>NUCLEOTIDE SEQUENCE</scope>
    <source>
        <strain evidence="2">USAMLcec3-3695</strain>
    </source>
</reference>
<feature type="transmembrane region" description="Helical" evidence="1">
    <location>
        <begin position="102"/>
        <end position="124"/>
    </location>
</feature>
<gene>
    <name evidence="2" type="ORF">IAA61_06795</name>
</gene>
<dbReference type="AlphaFoldDB" id="A0A9D1MC53"/>
<sequence length="308" mass="34845">MGIFGGNYMKEGPGVDKNAPKKRGFFLFWDIVIQKFTKMLGANMLHFLFSILYLAFVYIILSGFIIQGLGIDTAISSAAQIGAVDEASVGTVEQMLYFMVRAFITVFIFNFFGSGPVTASYAYVMRCYTRGEHTWMMSDGWDKFKENLKQSIPLLIIDVAVILLGMNAYSFYTAFSAEYAGTGMGTFIDMVRYFTVVVLFLYMMMHMYVYQIMVTYKCKFGELMKSAALMTLAKLPMNLLLTVITGAGIVLIFWFIPNPMISLVIYLVIGGALFRYPLEFYASRVIEKNIKAVKKAEKKNEAKITYID</sequence>
<reference evidence="2" key="2">
    <citation type="journal article" date="2021" name="PeerJ">
        <title>Extensive microbial diversity within the chicken gut microbiome revealed by metagenomics and culture.</title>
        <authorList>
            <person name="Gilroy R."/>
            <person name="Ravi A."/>
            <person name="Getino M."/>
            <person name="Pursley I."/>
            <person name="Horton D.L."/>
            <person name="Alikhan N.F."/>
            <person name="Baker D."/>
            <person name="Gharbi K."/>
            <person name="Hall N."/>
            <person name="Watson M."/>
            <person name="Adriaenssens E.M."/>
            <person name="Foster-Nyarko E."/>
            <person name="Jarju S."/>
            <person name="Secka A."/>
            <person name="Antonio M."/>
            <person name="Oren A."/>
            <person name="Chaudhuri R.R."/>
            <person name="La Ragione R."/>
            <person name="Hildebrand F."/>
            <person name="Pallen M.J."/>
        </authorList>
    </citation>
    <scope>NUCLEOTIDE SEQUENCE</scope>
    <source>
        <strain evidence="2">USAMLcec3-3695</strain>
    </source>
</reference>
<feature type="transmembrane region" description="Helical" evidence="1">
    <location>
        <begin position="192"/>
        <end position="214"/>
    </location>
</feature>
<feature type="transmembrane region" description="Helical" evidence="1">
    <location>
        <begin position="152"/>
        <end position="172"/>
    </location>
</feature>
<evidence type="ECO:0000313" key="2">
    <source>
        <dbReference type="EMBL" id="HIU57504.1"/>
    </source>
</evidence>
<dbReference type="EMBL" id="DVNB01000071">
    <property type="protein sequence ID" value="HIU57504.1"/>
    <property type="molecule type" value="Genomic_DNA"/>
</dbReference>
<keyword evidence="1" id="KW-1133">Transmembrane helix</keyword>
<accession>A0A9D1MC53</accession>